<evidence type="ECO:0000256" key="1">
    <source>
        <dbReference type="ARBA" id="ARBA00006284"/>
    </source>
</evidence>
<dbReference type="Gene3D" id="3.40.50.10350">
    <property type="entry name" value="Glycerate kinase, domain 1"/>
    <property type="match status" value="1"/>
</dbReference>
<evidence type="ECO:0000256" key="3">
    <source>
        <dbReference type="ARBA" id="ARBA00022777"/>
    </source>
</evidence>
<evidence type="ECO:0000313" key="5">
    <source>
        <dbReference type="EMBL" id="GIQ66622.1"/>
    </source>
</evidence>
<evidence type="ECO:0000256" key="2">
    <source>
        <dbReference type="ARBA" id="ARBA00022679"/>
    </source>
</evidence>
<dbReference type="EMBL" id="BOVJ01000196">
    <property type="protein sequence ID" value="GIQ66622.1"/>
    <property type="molecule type" value="Genomic_DNA"/>
</dbReference>
<keyword evidence="3 4" id="KW-0418">Kinase</keyword>
<dbReference type="NCBIfam" id="TIGR00045">
    <property type="entry name" value="glycerate kinase"/>
    <property type="match status" value="1"/>
</dbReference>
<organism evidence="5 6">
    <name type="scientific">Paenibacillus cisolokensis</name>
    <dbReference type="NCBI Taxonomy" id="1658519"/>
    <lineage>
        <taxon>Bacteria</taxon>
        <taxon>Bacillati</taxon>
        <taxon>Bacillota</taxon>
        <taxon>Bacilli</taxon>
        <taxon>Bacillales</taxon>
        <taxon>Paenibacillaceae</taxon>
        <taxon>Paenibacillus</taxon>
    </lineage>
</organism>
<accession>A0ABQ4NEL1</accession>
<dbReference type="SUPFAM" id="SSF110738">
    <property type="entry name" value="Glycerate kinase I"/>
    <property type="match status" value="1"/>
</dbReference>
<comment type="caution">
    <text evidence="5">The sequence shown here is derived from an EMBL/GenBank/DDBJ whole genome shotgun (WGS) entry which is preliminary data.</text>
</comment>
<protein>
    <submittedName>
        <fullName evidence="5">Glycerate kinase</fullName>
    </submittedName>
</protein>
<dbReference type="InterPro" id="IPR004381">
    <property type="entry name" value="Glycerate_kinase"/>
</dbReference>
<dbReference type="RefSeq" id="WP_213531208.1">
    <property type="nucleotide sequence ID" value="NZ_BOVJ01000196.1"/>
</dbReference>
<reference evidence="5 6" key="1">
    <citation type="submission" date="2021-04" db="EMBL/GenBank/DDBJ databases">
        <title>Draft genome sequence of Paenibacillus cisolokensis, LC2-13A.</title>
        <authorList>
            <person name="Uke A."/>
            <person name="Chhe C."/>
            <person name="Baramee S."/>
            <person name="Kosugi A."/>
        </authorList>
    </citation>
    <scope>NUCLEOTIDE SEQUENCE [LARGE SCALE GENOMIC DNA]</scope>
    <source>
        <strain evidence="5 6">LC2-13A</strain>
    </source>
</reference>
<dbReference type="Proteomes" id="UP000680304">
    <property type="component" value="Unassembled WGS sequence"/>
</dbReference>
<evidence type="ECO:0000313" key="6">
    <source>
        <dbReference type="Proteomes" id="UP000680304"/>
    </source>
</evidence>
<dbReference type="Gene3D" id="3.90.1510.10">
    <property type="entry name" value="Glycerate kinase, domain 2"/>
    <property type="match status" value="1"/>
</dbReference>
<dbReference type="InterPro" id="IPR036129">
    <property type="entry name" value="Glycerate_kinase_sf"/>
</dbReference>
<name>A0ABQ4NEL1_9BACL</name>
<dbReference type="PANTHER" id="PTHR21599:SF0">
    <property type="entry name" value="GLYCERATE KINASE"/>
    <property type="match status" value="1"/>
</dbReference>
<dbReference type="InterPro" id="IPR018193">
    <property type="entry name" value="Glyc_kinase_flavodox-like_fold"/>
</dbReference>
<keyword evidence="6" id="KW-1185">Reference proteome</keyword>
<proteinExistence type="inferred from homology"/>
<gene>
    <name evidence="5" type="primary">glxK</name>
    <name evidence="5" type="ORF">PACILC2_51900</name>
</gene>
<dbReference type="PIRSF" id="PIRSF006078">
    <property type="entry name" value="GlxK"/>
    <property type="match status" value="1"/>
</dbReference>
<dbReference type="PANTHER" id="PTHR21599">
    <property type="entry name" value="GLYCERATE KINASE"/>
    <property type="match status" value="1"/>
</dbReference>
<evidence type="ECO:0000256" key="4">
    <source>
        <dbReference type="PIRNR" id="PIRNR006078"/>
    </source>
</evidence>
<keyword evidence="2 4" id="KW-0808">Transferase</keyword>
<dbReference type="Pfam" id="PF02595">
    <property type="entry name" value="Gly_kinase"/>
    <property type="match status" value="1"/>
</dbReference>
<dbReference type="InterPro" id="IPR018197">
    <property type="entry name" value="Glycerate_kinase_RE-like"/>
</dbReference>
<sequence length="380" mass="39760">MKIVLAPDSYKGSMSALEVCAVIGRALRAELEDADIEALPMADGGEGTVEAIVAGASGRIVELTAAGWSGEPIAARIGHIETEDGPCAVMEAAGLFGLPMVKPSERNPLLATTRGLGDAMRQVLDRGYRRMVIGLGGSATNDGGMGMLSALGAKFWGRDGEELAGFGRDLAELARVDLSGLDKRLAECAITIASDVANPLLGEQGATRVYGPQKGADAAMVELLEQAMCRYADQVEDAAGKRLRDFPGAGAAGGLGFALLLLGGKIVPGAEVLERIVGLRARIARSDWIITGEGRSDGQTLFGKLPLHVGKLAQSAGKPALLISGSLGTGWERLQPYFVSCFSTVTSPVSLEECLRHAEKNLEAAARNAAQLIKYCSRRQ</sequence>
<comment type="similarity">
    <text evidence="1 4">Belongs to the glycerate kinase type-1 family.</text>
</comment>
<dbReference type="GO" id="GO:0016301">
    <property type="term" value="F:kinase activity"/>
    <property type="evidence" value="ECO:0007669"/>
    <property type="project" value="UniProtKB-KW"/>
</dbReference>